<accession>A0ABT5KCY4</accession>
<comment type="caution">
    <text evidence="1">The sequence shown here is derived from an EMBL/GenBank/DDBJ whole genome shotgun (WGS) entry which is preliminary data.</text>
</comment>
<keyword evidence="2" id="KW-1185">Reference proteome</keyword>
<dbReference type="Pfam" id="PF18143">
    <property type="entry name" value="HAD_SAK_2"/>
    <property type="match status" value="1"/>
</dbReference>
<reference evidence="1 2" key="1">
    <citation type="submission" date="2022-10" db="EMBL/GenBank/DDBJ databases">
        <title>Paucibacter sp. hw1 Genome sequencing.</title>
        <authorList>
            <person name="Park S."/>
        </authorList>
    </citation>
    <scope>NUCLEOTIDE SEQUENCE [LARGE SCALE GENOMIC DNA]</scope>
    <source>
        <strain evidence="2">hw1</strain>
    </source>
</reference>
<dbReference type="RefSeq" id="WP_273600066.1">
    <property type="nucleotide sequence ID" value="NZ_JAQQXT010000004.1"/>
</dbReference>
<evidence type="ECO:0000313" key="2">
    <source>
        <dbReference type="Proteomes" id="UP001221189"/>
    </source>
</evidence>
<organism evidence="1 2">
    <name type="scientific">Roseateles albus</name>
    <dbReference type="NCBI Taxonomy" id="2987525"/>
    <lineage>
        <taxon>Bacteria</taxon>
        <taxon>Pseudomonadati</taxon>
        <taxon>Pseudomonadota</taxon>
        <taxon>Betaproteobacteria</taxon>
        <taxon>Burkholderiales</taxon>
        <taxon>Sphaerotilaceae</taxon>
        <taxon>Roseateles</taxon>
    </lineage>
</organism>
<dbReference type="Proteomes" id="UP001221189">
    <property type="component" value="Unassembled WGS sequence"/>
</dbReference>
<proteinExistence type="predicted"/>
<name>A0ABT5KCY4_9BURK</name>
<gene>
    <name evidence="1" type="ORF">PRZ03_09405</name>
</gene>
<dbReference type="EMBL" id="JAQQXT010000004">
    <property type="protein sequence ID" value="MDC8771783.1"/>
    <property type="molecule type" value="Genomic_DNA"/>
</dbReference>
<evidence type="ECO:0000313" key="1">
    <source>
        <dbReference type="EMBL" id="MDC8771783.1"/>
    </source>
</evidence>
<protein>
    <submittedName>
        <fullName evidence="1">HAD domain-containing protein</fullName>
    </submittedName>
</protein>
<sequence>MSTPRPLLFLDVDGVLCLSKPYGGHALKTQPPGIWDLLFARHAVEALNLVMREHAPQVVITSSWLSFLEHGAFDKVFRKTGLSLVADGLHPAWEAPQNANETRCAAIDRWFQEYGWPGEPYVILDDMESGTGLKRSYHDYRGRVVFCDEGVGLSVENWLQISLCLDTVPAPRDGFSRGPKP</sequence>